<protein>
    <submittedName>
        <fullName evidence="2">Uncharacterized protein</fullName>
    </submittedName>
</protein>
<keyword evidence="3" id="KW-1185">Reference proteome</keyword>
<reference evidence="2 3" key="1">
    <citation type="submission" date="2024-02" db="EMBL/GenBank/DDBJ databases">
        <title>De novo assembly and annotation of 12 fungi associated with fruit tree decline syndrome in Ontario, Canada.</title>
        <authorList>
            <person name="Sulman M."/>
            <person name="Ellouze W."/>
            <person name="Ilyukhin E."/>
        </authorList>
    </citation>
    <scope>NUCLEOTIDE SEQUENCE [LARGE SCALE GENOMIC DNA]</scope>
    <source>
        <strain evidence="2 3">M11/M66-122</strain>
    </source>
</reference>
<feature type="compositionally biased region" description="Low complexity" evidence="1">
    <location>
        <begin position="277"/>
        <end position="298"/>
    </location>
</feature>
<evidence type="ECO:0000313" key="3">
    <source>
        <dbReference type="Proteomes" id="UP001320420"/>
    </source>
</evidence>
<comment type="caution">
    <text evidence="2">The sequence shown here is derived from an EMBL/GenBank/DDBJ whole genome shotgun (WGS) entry which is preliminary data.</text>
</comment>
<dbReference type="AlphaFoldDB" id="A0AAN9UP70"/>
<feature type="compositionally biased region" description="Low complexity" evidence="1">
    <location>
        <begin position="257"/>
        <end position="270"/>
    </location>
</feature>
<proteinExistence type="predicted"/>
<dbReference type="EMBL" id="JAKJXP020000061">
    <property type="protein sequence ID" value="KAK7750601.1"/>
    <property type="molecule type" value="Genomic_DNA"/>
</dbReference>
<name>A0AAN9UP70_9PEZI</name>
<feature type="region of interest" description="Disordered" evidence="1">
    <location>
        <begin position="155"/>
        <end position="175"/>
    </location>
</feature>
<feature type="region of interest" description="Disordered" evidence="1">
    <location>
        <begin position="227"/>
        <end position="298"/>
    </location>
</feature>
<dbReference type="Proteomes" id="UP001320420">
    <property type="component" value="Unassembled WGS sequence"/>
</dbReference>
<accession>A0AAN9UP70</accession>
<evidence type="ECO:0000313" key="2">
    <source>
        <dbReference type="EMBL" id="KAK7750601.1"/>
    </source>
</evidence>
<sequence length="426" mass="47340">MSNESVGSLLAVIAHSLNDALRILMFADKRAWGPDEFEQLRLLEETLDEAKKDFQELPALVNGRFYYEHDRKSDSLHELRNLCARFSLHSQNFKDWLRQGGPINPVWAVETITLRGELHRAQCHAAQRVYDAERATTTRCLGALQVYRVQRPPELVATQQQQQQSHRPQDSQDHYQLPRPRHLEELAACNKTGNFERFGDYDIAFVCDFCDGYLVWEDLREMPSIRSGALPPGGDSREPLSTFNNPRHGARKMAGPTVSPGTKTATATTTDTERTSYSRTSSDDSNTSNGTATTTTAAEAAAVPTTTTTTPLLEVAAAEEAAAAPDQWQATGFARTDGAEKTVVFAPVAIANHLSPAPGEWHARILCPFCDEYYYEEPGDDEVERIRYAQDEGGFESIAAFQEHLGWYHTSLVQSLPSSAAKCAVM</sequence>
<gene>
    <name evidence="2" type="ORF">SLS62_007448</name>
</gene>
<evidence type="ECO:0000256" key="1">
    <source>
        <dbReference type="SAM" id="MobiDB-lite"/>
    </source>
</evidence>
<organism evidence="2 3">
    <name type="scientific">Diatrype stigma</name>
    <dbReference type="NCBI Taxonomy" id="117547"/>
    <lineage>
        <taxon>Eukaryota</taxon>
        <taxon>Fungi</taxon>
        <taxon>Dikarya</taxon>
        <taxon>Ascomycota</taxon>
        <taxon>Pezizomycotina</taxon>
        <taxon>Sordariomycetes</taxon>
        <taxon>Xylariomycetidae</taxon>
        <taxon>Xylariales</taxon>
        <taxon>Diatrypaceae</taxon>
        <taxon>Diatrype</taxon>
    </lineage>
</organism>